<keyword evidence="2" id="KW-0393">Immunoglobulin domain</keyword>
<evidence type="ECO:0000256" key="3">
    <source>
        <dbReference type="SAM" id="MobiDB-lite"/>
    </source>
</evidence>
<dbReference type="EMBL" id="CAJNYV010001613">
    <property type="protein sequence ID" value="CAF3429680.1"/>
    <property type="molecule type" value="Genomic_DNA"/>
</dbReference>
<dbReference type="Gene3D" id="2.60.40.10">
    <property type="entry name" value="Immunoglobulins"/>
    <property type="match status" value="2"/>
</dbReference>
<feature type="compositionally biased region" description="Polar residues" evidence="3">
    <location>
        <begin position="212"/>
        <end position="221"/>
    </location>
</feature>
<evidence type="ECO:0000313" key="6">
    <source>
        <dbReference type="EMBL" id="CAF4503986.1"/>
    </source>
</evidence>
<keyword evidence="1" id="KW-1015">Disulfide bond</keyword>
<dbReference type="GO" id="GO:0004674">
    <property type="term" value="F:protein serine/threonine kinase activity"/>
    <property type="evidence" value="ECO:0007669"/>
    <property type="project" value="UniProtKB-KW"/>
</dbReference>
<name>A0A818CFR2_9BILA</name>
<evidence type="ECO:0000256" key="1">
    <source>
        <dbReference type="ARBA" id="ARBA00023157"/>
    </source>
</evidence>
<evidence type="ECO:0000313" key="7">
    <source>
        <dbReference type="Proteomes" id="UP000663865"/>
    </source>
</evidence>
<dbReference type="InterPro" id="IPR036179">
    <property type="entry name" value="Ig-like_dom_sf"/>
</dbReference>
<comment type="caution">
    <text evidence="5">The sequence shown here is derived from an EMBL/GenBank/DDBJ whole genome shotgun (WGS) entry which is preliminary data.</text>
</comment>
<dbReference type="EMBL" id="CAJOBS010000132">
    <property type="protein sequence ID" value="CAF4503986.1"/>
    <property type="molecule type" value="Genomic_DNA"/>
</dbReference>
<evidence type="ECO:0000313" key="5">
    <source>
        <dbReference type="EMBL" id="CAF3429680.1"/>
    </source>
</evidence>
<feature type="region of interest" description="Disordered" evidence="3">
    <location>
        <begin position="212"/>
        <end position="283"/>
    </location>
</feature>
<evidence type="ECO:0000259" key="4">
    <source>
        <dbReference type="PROSITE" id="PS50835"/>
    </source>
</evidence>
<dbReference type="Pfam" id="PF07679">
    <property type="entry name" value="I-set"/>
    <property type="match status" value="2"/>
</dbReference>
<feature type="compositionally biased region" description="Basic and acidic residues" evidence="3">
    <location>
        <begin position="258"/>
        <end position="269"/>
    </location>
</feature>
<dbReference type="InterPro" id="IPR007110">
    <property type="entry name" value="Ig-like_dom"/>
</dbReference>
<reference evidence="5" key="1">
    <citation type="submission" date="2021-02" db="EMBL/GenBank/DDBJ databases">
        <authorList>
            <person name="Nowell W R."/>
        </authorList>
    </citation>
    <scope>NUCLEOTIDE SEQUENCE</scope>
</reference>
<sequence>MYNHEKLPSEWFSSRKRPRSYHFMPPMSRPVSKNFNRISDFIFPDTIHVRLAQEQQQQQWQQQQHPGYRHYQRAENFSLPILNRRSLNQHDLIIVERLPFQELANGDFLYREQHAQEQQKRRYQSDRQIRRRYSSIVDERRAPFHEKTPTELVARSSAFRERMRDRRKRHTTDNAYHSLMKSMLEEDESQLINEADEPNYILSYTTTLDPISDSESMTSLRQQQQQQQQQITNHISSEQWKQPAHGRVPTNGTVPVMIEREHPRQREHSSSISSRDSSSDTDITERHPATMKVIQYQQDSSFTNSSNGHPATSMHRQAVWERLQSDPIRFRHQPDIFIPISPAAVDTNNQETTSYSNNNQIPSSPFDNEVDYPANNQVLSQPANESAHHVSLCVNDLHTTLFIDEDALNNTKTSINSNNNNGKATIKIFIDRIIRRLQHFKRSLDGGLTHVRKRNTLVNGSIITADYHSKNAITRRKKELVSSNDYNRQQNTLRSSSFDTNEENKLVRPYFLIRPQSVLLLPNEIAKFKCCFGGDPLPTIVWSHNDSRIPEILAAGGSTSAQYQTHKLHELYYLDVGPVSARDNGQIKCTIMNRYGREEAIAQIIVVASASEATPCITQPLSDITIVEGRPLKLSCCIFGLQVSVNWFHNGKLISSTTQSKTDYNGENAIFTLSRCMRTDVGNVDCLVKNRFGEARTSCRIEVANDPEFDR</sequence>
<feature type="domain" description="Ig-like" evidence="4">
    <location>
        <begin position="509"/>
        <end position="602"/>
    </location>
</feature>
<protein>
    <recommendedName>
        <fullName evidence="4">Ig-like domain-containing protein</fullName>
    </recommendedName>
</protein>
<feature type="compositionally biased region" description="Polar residues" evidence="3">
    <location>
        <begin position="231"/>
        <end position="240"/>
    </location>
</feature>
<gene>
    <name evidence="5" type="ORF">KIK155_LOCUS10712</name>
    <name evidence="6" type="ORF">TOA249_LOCUS3684</name>
</gene>
<dbReference type="Proteomes" id="UP000663865">
    <property type="component" value="Unassembled WGS sequence"/>
</dbReference>
<dbReference type="PROSITE" id="PS50835">
    <property type="entry name" value="IG_LIKE"/>
    <property type="match status" value="2"/>
</dbReference>
<proteinExistence type="predicted"/>
<accession>A0A818CFR2</accession>
<dbReference type="Proteomes" id="UP000663838">
    <property type="component" value="Unassembled WGS sequence"/>
</dbReference>
<organism evidence="5 7">
    <name type="scientific">Rotaria socialis</name>
    <dbReference type="NCBI Taxonomy" id="392032"/>
    <lineage>
        <taxon>Eukaryota</taxon>
        <taxon>Metazoa</taxon>
        <taxon>Spiralia</taxon>
        <taxon>Gnathifera</taxon>
        <taxon>Rotifera</taxon>
        <taxon>Eurotatoria</taxon>
        <taxon>Bdelloidea</taxon>
        <taxon>Philodinida</taxon>
        <taxon>Philodinidae</taxon>
        <taxon>Rotaria</taxon>
    </lineage>
</organism>
<dbReference type="PANTHER" id="PTHR47633:SF3">
    <property type="entry name" value="STRIATED MUSCLE PREFERENTIALLY EXPRESSED PROTEIN KINASE"/>
    <property type="match status" value="1"/>
</dbReference>
<dbReference type="SUPFAM" id="SSF48726">
    <property type="entry name" value="Immunoglobulin"/>
    <property type="match status" value="2"/>
</dbReference>
<dbReference type="InterPro" id="IPR013783">
    <property type="entry name" value="Ig-like_fold"/>
</dbReference>
<dbReference type="InterPro" id="IPR003599">
    <property type="entry name" value="Ig_sub"/>
</dbReference>
<dbReference type="InterPro" id="IPR013098">
    <property type="entry name" value="Ig_I-set"/>
</dbReference>
<feature type="domain" description="Ig-like" evidence="4">
    <location>
        <begin position="615"/>
        <end position="704"/>
    </location>
</feature>
<dbReference type="PANTHER" id="PTHR47633">
    <property type="entry name" value="IMMUNOGLOBULIN"/>
    <property type="match status" value="1"/>
</dbReference>
<evidence type="ECO:0000256" key="2">
    <source>
        <dbReference type="ARBA" id="ARBA00023319"/>
    </source>
</evidence>
<dbReference type="AlphaFoldDB" id="A0A818CFR2"/>
<dbReference type="FunFam" id="2.60.40.10:FF:000107">
    <property type="entry name" value="Myosin, light chain kinase a"/>
    <property type="match status" value="1"/>
</dbReference>
<dbReference type="SMART" id="SM00409">
    <property type="entry name" value="IG"/>
    <property type="match status" value="2"/>
</dbReference>